<proteinExistence type="predicted"/>
<keyword evidence="2" id="KW-0238">DNA-binding</keyword>
<evidence type="ECO:0000256" key="3">
    <source>
        <dbReference type="ARBA" id="ARBA00023163"/>
    </source>
</evidence>
<dbReference type="GO" id="GO:0003677">
    <property type="term" value="F:DNA binding"/>
    <property type="evidence" value="ECO:0007669"/>
    <property type="project" value="UniProtKB-KW"/>
</dbReference>
<keyword evidence="1" id="KW-0805">Transcription regulation</keyword>
<accession>A0A4P6EG03</accession>
<dbReference type="Pfam" id="PF01638">
    <property type="entry name" value="HxlR"/>
    <property type="match status" value="1"/>
</dbReference>
<dbReference type="SUPFAM" id="SSF46785">
    <property type="entry name" value="Winged helix' DNA-binding domain"/>
    <property type="match status" value="1"/>
</dbReference>
<evidence type="ECO:0000259" key="5">
    <source>
        <dbReference type="PROSITE" id="PS51118"/>
    </source>
</evidence>
<feature type="compositionally biased region" description="Basic and acidic residues" evidence="4">
    <location>
        <begin position="145"/>
        <end position="154"/>
    </location>
</feature>
<sequence>MLGRTYDGEVCSIARSLEVIGERWTLLIIRNALFAGVTRFGDFQRRLGIATNVLTSRLDGLVAADVMEKSHTTTNTEYLLTEKGRDLSGVLVALTDWGDRWAAPDGPPIIYRHGNCDGAVHSRLACDTCGGQPDAVTASPGPGMPEERWTGAAE</sequence>
<dbReference type="KEGG" id="mprt:ET475_10340"/>
<dbReference type="Gene3D" id="1.10.10.10">
    <property type="entry name" value="Winged helix-like DNA-binding domain superfamily/Winged helix DNA-binding domain"/>
    <property type="match status" value="1"/>
</dbReference>
<dbReference type="OrthoDB" id="9792527at2"/>
<dbReference type="PROSITE" id="PS51118">
    <property type="entry name" value="HTH_HXLR"/>
    <property type="match status" value="1"/>
</dbReference>
<protein>
    <submittedName>
        <fullName evidence="6">Transcriptional regulator</fullName>
    </submittedName>
</protein>
<dbReference type="RefSeq" id="WP_129389547.1">
    <property type="nucleotide sequence ID" value="NZ_CP035494.1"/>
</dbReference>
<keyword evidence="7" id="KW-1185">Reference proteome</keyword>
<dbReference type="EMBL" id="CP035494">
    <property type="protein sequence ID" value="QAY60343.1"/>
    <property type="molecule type" value="Genomic_DNA"/>
</dbReference>
<dbReference type="InterPro" id="IPR002577">
    <property type="entry name" value="HTH_HxlR"/>
</dbReference>
<gene>
    <name evidence="6" type="ORF">ET475_10340</name>
</gene>
<evidence type="ECO:0000256" key="2">
    <source>
        <dbReference type="ARBA" id="ARBA00023125"/>
    </source>
</evidence>
<reference evidence="6 7" key="1">
    <citation type="submission" date="2019-01" db="EMBL/GenBank/DDBJ databases">
        <title>Genome sequencing of strain DFW100M-13.</title>
        <authorList>
            <person name="Heo J."/>
            <person name="Kim S.-J."/>
            <person name="Kim J.-S."/>
            <person name="Hong S.-B."/>
            <person name="Kwon S.-W."/>
        </authorList>
    </citation>
    <scope>NUCLEOTIDE SEQUENCE [LARGE SCALE GENOMIC DNA]</scope>
    <source>
        <strain evidence="6 7">DFW100M-13</strain>
    </source>
</reference>
<evidence type="ECO:0000256" key="4">
    <source>
        <dbReference type="SAM" id="MobiDB-lite"/>
    </source>
</evidence>
<dbReference type="InterPro" id="IPR036390">
    <property type="entry name" value="WH_DNA-bd_sf"/>
</dbReference>
<evidence type="ECO:0000313" key="7">
    <source>
        <dbReference type="Proteomes" id="UP000293995"/>
    </source>
</evidence>
<dbReference type="PANTHER" id="PTHR33204:SF18">
    <property type="entry name" value="TRANSCRIPTIONAL REGULATORY PROTEIN"/>
    <property type="match status" value="1"/>
</dbReference>
<evidence type="ECO:0000313" key="6">
    <source>
        <dbReference type="EMBL" id="QAY60343.1"/>
    </source>
</evidence>
<name>A0A4P6EG03_9MICO</name>
<evidence type="ECO:0000256" key="1">
    <source>
        <dbReference type="ARBA" id="ARBA00023015"/>
    </source>
</evidence>
<feature type="domain" description="HTH hxlR-type" evidence="5">
    <location>
        <begin position="11"/>
        <end position="106"/>
    </location>
</feature>
<dbReference type="AlphaFoldDB" id="A0A4P6EG03"/>
<feature type="region of interest" description="Disordered" evidence="4">
    <location>
        <begin position="132"/>
        <end position="154"/>
    </location>
</feature>
<dbReference type="PANTHER" id="PTHR33204">
    <property type="entry name" value="TRANSCRIPTIONAL REGULATOR, MARR FAMILY"/>
    <property type="match status" value="1"/>
</dbReference>
<organism evidence="6 7">
    <name type="scientific">Microbacterium protaetiae</name>
    <dbReference type="NCBI Taxonomy" id="2509458"/>
    <lineage>
        <taxon>Bacteria</taxon>
        <taxon>Bacillati</taxon>
        <taxon>Actinomycetota</taxon>
        <taxon>Actinomycetes</taxon>
        <taxon>Micrococcales</taxon>
        <taxon>Microbacteriaceae</taxon>
        <taxon>Microbacterium</taxon>
    </lineage>
</organism>
<keyword evidence="3" id="KW-0804">Transcription</keyword>
<dbReference type="Proteomes" id="UP000293995">
    <property type="component" value="Chromosome"/>
</dbReference>
<dbReference type="InterPro" id="IPR036388">
    <property type="entry name" value="WH-like_DNA-bd_sf"/>
</dbReference>